<dbReference type="KEGG" id="btrm:SAMEA390648703311"/>
<feature type="domain" description="Tyr recombinase" evidence="6">
    <location>
        <begin position="180"/>
        <end position="374"/>
    </location>
</feature>
<evidence type="ECO:0000256" key="3">
    <source>
        <dbReference type="ARBA" id="ARBA00023125"/>
    </source>
</evidence>
<dbReference type="Pfam" id="PF00589">
    <property type="entry name" value="Phage_integrase"/>
    <property type="match status" value="1"/>
</dbReference>
<dbReference type="InterPro" id="IPR002104">
    <property type="entry name" value="Integrase_catalytic"/>
</dbReference>
<organism evidence="7 8">
    <name type="scientific">Bordetella trematum</name>
    <dbReference type="NCBI Taxonomy" id="123899"/>
    <lineage>
        <taxon>Bacteria</taxon>
        <taxon>Pseudomonadati</taxon>
        <taxon>Pseudomonadota</taxon>
        <taxon>Betaproteobacteria</taxon>
        <taxon>Burkholderiales</taxon>
        <taxon>Alcaligenaceae</taxon>
        <taxon>Bordetella</taxon>
    </lineage>
</organism>
<dbReference type="SUPFAM" id="SSF56349">
    <property type="entry name" value="DNA breaking-rejoining enzymes"/>
    <property type="match status" value="1"/>
</dbReference>
<keyword evidence="2" id="KW-0229">DNA integration</keyword>
<evidence type="ECO:0000256" key="4">
    <source>
        <dbReference type="ARBA" id="ARBA00023172"/>
    </source>
</evidence>
<name>A0A157K3S7_9BORD</name>
<keyword evidence="4" id="KW-0233">DNA recombination</keyword>
<keyword evidence="8" id="KW-1185">Reference proteome</keyword>
<dbReference type="Gene3D" id="1.10.443.10">
    <property type="entry name" value="Intergrase catalytic core"/>
    <property type="match status" value="1"/>
</dbReference>
<dbReference type="EMBL" id="LT546645">
    <property type="protein sequence ID" value="SAI72606.1"/>
    <property type="molecule type" value="Genomic_DNA"/>
</dbReference>
<dbReference type="AlphaFoldDB" id="A0A157K3S7"/>
<dbReference type="InterPro" id="IPR010998">
    <property type="entry name" value="Integrase_recombinase_N"/>
</dbReference>
<dbReference type="GO" id="GO:0007059">
    <property type="term" value="P:chromosome segregation"/>
    <property type="evidence" value="ECO:0007669"/>
    <property type="project" value="UniProtKB-KW"/>
</dbReference>
<gene>
    <name evidence="7" type="ORF">SAMEA3906487_03311</name>
</gene>
<dbReference type="PATRIC" id="fig|123899.6.peg.3309"/>
<dbReference type="Gene3D" id="1.10.150.130">
    <property type="match status" value="1"/>
</dbReference>
<dbReference type="STRING" id="123899.SAMEA3906487_03311"/>
<keyword evidence="1" id="KW-0159">Chromosome partition</keyword>
<dbReference type="SUPFAM" id="SSF47823">
    <property type="entry name" value="lambda integrase-like, N-terminal domain"/>
    <property type="match status" value="1"/>
</dbReference>
<dbReference type="InterPro" id="IPR013762">
    <property type="entry name" value="Integrase-like_cat_sf"/>
</dbReference>
<dbReference type="PANTHER" id="PTHR30349">
    <property type="entry name" value="PHAGE INTEGRASE-RELATED"/>
    <property type="match status" value="1"/>
</dbReference>
<evidence type="ECO:0000259" key="6">
    <source>
        <dbReference type="PROSITE" id="PS51898"/>
    </source>
</evidence>
<feature type="region of interest" description="Disordered" evidence="5">
    <location>
        <begin position="1"/>
        <end position="27"/>
    </location>
</feature>
<dbReference type="GO" id="GO:0006310">
    <property type="term" value="P:DNA recombination"/>
    <property type="evidence" value="ECO:0007669"/>
    <property type="project" value="UniProtKB-KW"/>
</dbReference>
<keyword evidence="3" id="KW-0238">DNA-binding</keyword>
<accession>A0A157K3S7</accession>
<dbReference type="PROSITE" id="PS51898">
    <property type="entry name" value="TYR_RECOMBINASE"/>
    <property type="match status" value="1"/>
</dbReference>
<dbReference type="InterPro" id="IPR011010">
    <property type="entry name" value="DNA_brk_join_enz"/>
</dbReference>
<feature type="compositionally biased region" description="Low complexity" evidence="5">
    <location>
        <begin position="17"/>
        <end position="27"/>
    </location>
</feature>
<dbReference type="PANTHER" id="PTHR30349:SF81">
    <property type="entry name" value="TYROSINE RECOMBINASE XERC"/>
    <property type="match status" value="1"/>
</dbReference>
<reference evidence="7 8" key="1">
    <citation type="submission" date="2016-04" db="EMBL/GenBank/DDBJ databases">
        <authorList>
            <consortium name="Pathogen Informatics"/>
        </authorList>
    </citation>
    <scope>NUCLEOTIDE SEQUENCE [LARGE SCALE GENOMIC DNA]</scope>
    <source>
        <strain evidence="7 8">H044680328</strain>
    </source>
</reference>
<dbReference type="eggNOG" id="COG0582">
    <property type="taxonomic scope" value="Bacteria"/>
</dbReference>
<dbReference type="InterPro" id="IPR050090">
    <property type="entry name" value="Tyrosine_recombinase_XerCD"/>
</dbReference>
<evidence type="ECO:0000313" key="7">
    <source>
        <dbReference type="EMBL" id="SAI72606.1"/>
    </source>
</evidence>
<dbReference type="Proteomes" id="UP000076825">
    <property type="component" value="Chromosome 1"/>
</dbReference>
<proteinExistence type="predicted"/>
<evidence type="ECO:0000313" key="8">
    <source>
        <dbReference type="Proteomes" id="UP000076825"/>
    </source>
</evidence>
<dbReference type="GO" id="GO:0015074">
    <property type="term" value="P:DNA integration"/>
    <property type="evidence" value="ECO:0007669"/>
    <property type="project" value="UniProtKB-KW"/>
</dbReference>
<evidence type="ECO:0000256" key="2">
    <source>
        <dbReference type="ARBA" id="ARBA00022908"/>
    </source>
</evidence>
<evidence type="ECO:0000256" key="5">
    <source>
        <dbReference type="SAM" id="MobiDB-lite"/>
    </source>
</evidence>
<dbReference type="GO" id="GO:0003677">
    <property type="term" value="F:DNA binding"/>
    <property type="evidence" value="ECO:0007669"/>
    <property type="project" value="UniProtKB-KW"/>
</dbReference>
<evidence type="ECO:0000256" key="1">
    <source>
        <dbReference type="ARBA" id="ARBA00022829"/>
    </source>
</evidence>
<protein>
    <submittedName>
        <fullName evidence="7">Integrase</fullName>
    </submittedName>
</protein>
<dbReference type="CDD" id="cd00799">
    <property type="entry name" value="INT_Cre_C"/>
    <property type="match status" value="1"/>
</dbReference>
<sequence>MFYNNTKRNLSPRPENGGESPPASLPASPAALLQALGPSGESLRALMREGSSKNTQAAYRAALRYWAAWHRERFQQPFALPLPVTAVLQFVADHLEHVGTVDGLSRRAHDLPPEVDQALVAAGVKRGLGPLKLSTVRHRLAVLSEAHESLGLANPCRDRAVRSLMARSRAAYARRGELPQGKDALTREPLERLLATCDDSLIGLRDRAMLLFAWASGGRRRSEVVGATCEQLQATPDGYVFTLAHSKTNQQGQMRADVYKPVVGRAARALDAWLDAAGISAGPLFRRVSRGGQIGPALGAEALRRMVQARAAQAGLEGDFSAHSLRAGFVTEAGRQGLPLADVMAMTGHASVASVVGYHRAGSVAASRAARLLDEDAPAA</sequence>